<protein>
    <submittedName>
        <fullName evidence="1">Uncharacterized protein</fullName>
    </submittedName>
</protein>
<accession>A0A0A9A989</accession>
<reference evidence="1" key="2">
    <citation type="journal article" date="2015" name="Data Brief">
        <title>Shoot transcriptome of the giant reed, Arundo donax.</title>
        <authorList>
            <person name="Barrero R.A."/>
            <person name="Guerrero F.D."/>
            <person name="Moolhuijzen P."/>
            <person name="Goolsby J.A."/>
            <person name="Tidwell J."/>
            <person name="Bellgard S.E."/>
            <person name="Bellgard M.I."/>
        </authorList>
    </citation>
    <scope>NUCLEOTIDE SEQUENCE</scope>
    <source>
        <tissue evidence="1">Shoot tissue taken approximately 20 cm above the soil surface</tissue>
    </source>
</reference>
<organism evidence="1">
    <name type="scientific">Arundo donax</name>
    <name type="common">Giant reed</name>
    <name type="synonym">Donax arundinaceus</name>
    <dbReference type="NCBI Taxonomy" id="35708"/>
    <lineage>
        <taxon>Eukaryota</taxon>
        <taxon>Viridiplantae</taxon>
        <taxon>Streptophyta</taxon>
        <taxon>Embryophyta</taxon>
        <taxon>Tracheophyta</taxon>
        <taxon>Spermatophyta</taxon>
        <taxon>Magnoliopsida</taxon>
        <taxon>Liliopsida</taxon>
        <taxon>Poales</taxon>
        <taxon>Poaceae</taxon>
        <taxon>PACMAD clade</taxon>
        <taxon>Arundinoideae</taxon>
        <taxon>Arundineae</taxon>
        <taxon>Arundo</taxon>
    </lineage>
</organism>
<sequence length="60" mass="6965">MYFLLYMCFCSLFLSVLYAFSFYMLQRYLTSGMCGRSLPLLKCILNGSRLGPHVPKENNL</sequence>
<reference evidence="1" key="1">
    <citation type="submission" date="2014-09" db="EMBL/GenBank/DDBJ databases">
        <authorList>
            <person name="Magalhaes I.L.F."/>
            <person name="Oliveira U."/>
            <person name="Santos F.R."/>
            <person name="Vidigal T.H.D.A."/>
            <person name="Brescovit A.D."/>
            <person name="Santos A.J."/>
        </authorList>
    </citation>
    <scope>NUCLEOTIDE SEQUENCE</scope>
    <source>
        <tissue evidence="1">Shoot tissue taken approximately 20 cm above the soil surface</tissue>
    </source>
</reference>
<dbReference type="AlphaFoldDB" id="A0A0A9A989"/>
<dbReference type="EMBL" id="GBRH01251377">
    <property type="protein sequence ID" value="JAD46518.1"/>
    <property type="molecule type" value="Transcribed_RNA"/>
</dbReference>
<proteinExistence type="predicted"/>
<name>A0A0A9A989_ARUDO</name>
<evidence type="ECO:0000313" key="1">
    <source>
        <dbReference type="EMBL" id="JAD46518.1"/>
    </source>
</evidence>